<evidence type="ECO:0000259" key="6">
    <source>
        <dbReference type="PROSITE" id="PS50850"/>
    </source>
</evidence>
<evidence type="ECO:0000256" key="3">
    <source>
        <dbReference type="ARBA" id="ARBA00022989"/>
    </source>
</evidence>
<dbReference type="PANTHER" id="PTHR42718">
    <property type="entry name" value="MAJOR FACILITATOR SUPERFAMILY MULTIDRUG TRANSPORTER MFSC"/>
    <property type="match status" value="1"/>
</dbReference>
<feature type="transmembrane region" description="Helical" evidence="5">
    <location>
        <begin position="136"/>
        <end position="155"/>
    </location>
</feature>
<evidence type="ECO:0000256" key="1">
    <source>
        <dbReference type="ARBA" id="ARBA00004651"/>
    </source>
</evidence>
<feature type="transmembrane region" description="Helical" evidence="5">
    <location>
        <begin position="295"/>
        <end position="314"/>
    </location>
</feature>
<feature type="transmembrane region" description="Helical" evidence="5">
    <location>
        <begin position="428"/>
        <end position="449"/>
    </location>
</feature>
<evidence type="ECO:0000256" key="4">
    <source>
        <dbReference type="ARBA" id="ARBA00023136"/>
    </source>
</evidence>
<accession>A0A4R7V1T8</accession>
<name>A0A4R7V1T8_9PSEU</name>
<dbReference type="GO" id="GO:0022857">
    <property type="term" value="F:transmembrane transporter activity"/>
    <property type="evidence" value="ECO:0007669"/>
    <property type="project" value="InterPro"/>
</dbReference>
<dbReference type="SUPFAM" id="SSF103473">
    <property type="entry name" value="MFS general substrate transporter"/>
    <property type="match status" value="1"/>
</dbReference>
<keyword evidence="3 5" id="KW-1133">Transmembrane helix</keyword>
<dbReference type="GO" id="GO:0005886">
    <property type="term" value="C:plasma membrane"/>
    <property type="evidence" value="ECO:0007669"/>
    <property type="project" value="UniProtKB-SubCell"/>
</dbReference>
<dbReference type="OrthoDB" id="4867914at2"/>
<reference evidence="7 8" key="1">
    <citation type="submission" date="2019-03" db="EMBL/GenBank/DDBJ databases">
        <title>Genomic Encyclopedia of Archaeal and Bacterial Type Strains, Phase II (KMG-II): from individual species to whole genera.</title>
        <authorList>
            <person name="Goeker M."/>
        </authorList>
    </citation>
    <scope>NUCLEOTIDE SEQUENCE [LARGE SCALE GENOMIC DNA]</scope>
    <source>
        <strain evidence="7 8">DSM 45499</strain>
    </source>
</reference>
<dbReference type="InterPro" id="IPR020846">
    <property type="entry name" value="MFS_dom"/>
</dbReference>
<gene>
    <name evidence="7" type="ORF">CLV71_116163</name>
</gene>
<feature type="transmembrane region" description="Helical" evidence="5">
    <location>
        <begin position="352"/>
        <end position="373"/>
    </location>
</feature>
<comment type="caution">
    <text evidence="7">The sequence shown here is derived from an EMBL/GenBank/DDBJ whole genome shotgun (WGS) entry which is preliminary data.</text>
</comment>
<feature type="transmembrane region" description="Helical" evidence="5">
    <location>
        <begin position="106"/>
        <end position="124"/>
    </location>
</feature>
<proteinExistence type="predicted"/>
<dbReference type="InterPro" id="IPR036259">
    <property type="entry name" value="MFS_trans_sf"/>
</dbReference>
<feature type="transmembrane region" description="Helical" evidence="5">
    <location>
        <begin position="194"/>
        <end position="214"/>
    </location>
</feature>
<evidence type="ECO:0000256" key="2">
    <source>
        <dbReference type="ARBA" id="ARBA00022692"/>
    </source>
</evidence>
<evidence type="ECO:0000313" key="8">
    <source>
        <dbReference type="Proteomes" id="UP000294927"/>
    </source>
</evidence>
<feature type="transmembrane region" description="Helical" evidence="5">
    <location>
        <begin position="326"/>
        <end position="346"/>
    </location>
</feature>
<dbReference type="RefSeq" id="WP_133907120.1">
    <property type="nucleotide sequence ID" value="NZ_SOCP01000016.1"/>
</dbReference>
<feature type="transmembrane region" description="Helical" evidence="5">
    <location>
        <begin position="220"/>
        <end position="240"/>
    </location>
</feature>
<dbReference type="Proteomes" id="UP000294927">
    <property type="component" value="Unassembled WGS sequence"/>
</dbReference>
<feature type="transmembrane region" description="Helical" evidence="5">
    <location>
        <begin position="41"/>
        <end position="62"/>
    </location>
</feature>
<feature type="transmembrane region" description="Helical" evidence="5">
    <location>
        <begin position="161"/>
        <end position="182"/>
    </location>
</feature>
<dbReference type="CDD" id="cd17321">
    <property type="entry name" value="MFS_MMR_MDR_like"/>
    <property type="match status" value="1"/>
</dbReference>
<dbReference type="Pfam" id="PF07690">
    <property type="entry name" value="MFS_1"/>
    <property type="match status" value="1"/>
</dbReference>
<feature type="transmembrane region" description="Helical" evidence="5">
    <location>
        <begin position="7"/>
        <end position="29"/>
    </location>
</feature>
<dbReference type="PANTHER" id="PTHR42718:SF49">
    <property type="entry name" value="EXPORT PROTEIN"/>
    <property type="match status" value="1"/>
</dbReference>
<feature type="transmembrane region" description="Helical" evidence="5">
    <location>
        <begin position="261"/>
        <end position="283"/>
    </location>
</feature>
<dbReference type="PROSITE" id="PS50850">
    <property type="entry name" value="MFS"/>
    <property type="match status" value="1"/>
</dbReference>
<evidence type="ECO:0000313" key="7">
    <source>
        <dbReference type="EMBL" id="TDV43229.1"/>
    </source>
</evidence>
<dbReference type="InterPro" id="IPR011701">
    <property type="entry name" value="MFS"/>
</dbReference>
<evidence type="ECO:0000256" key="5">
    <source>
        <dbReference type="SAM" id="Phobius"/>
    </source>
</evidence>
<sequence>MGRRPGAVLVASGGGTLLALFVFTAPLSIVPAVTGGLGAGATATSWILSSMSLGLAVALLPSGALGDDFGRRRVFVAGAGVLAVGSLLCAVAPGSLVFVGGRVVEGLGAAAVLACGLAVLGPAFPDAAGRARATGVWGACLGAGIATGPLVGAALDDVAGWRTLYVVATVLSIAVAVVGRVLLDESVSGRLRRVDTVGSLLLAGGLAALLAALTEGRQSWTGPLELTLVVATVVLLGAFFTHQARVTGGMLDPTLFRRPALLSATVGAFVAGAGVTALMVYVSTLLEKGLALTPLAAASTVLFWSATSVVSALLTRRLPAGLSGGVRMSVSLLVVSAGLVPLAFLAPDSGVAALAVGLVVAGVGTGVLNASLGREAVASVPPHRAGMGSGINNTSRYVGAAVGVTVVTLVAVHPSATPAALVEGWNAAVHVGIAVSLVGAAVIAALTAAGRRSRVESPAVAREPAAPRSTNG</sequence>
<dbReference type="EMBL" id="SOCP01000016">
    <property type="protein sequence ID" value="TDV43229.1"/>
    <property type="molecule type" value="Genomic_DNA"/>
</dbReference>
<protein>
    <submittedName>
        <fullName evidence="7">MFS transporter</fullName>
    </submittedName>
</protein>
<comment type="subcellular location">
    <subcellularLocation>
        <location evidence="1">Cell membrane</location>
        <topology evidence="1">Multi-pass membrane protein</topology>
    </subcellularLocation>
</comment>
<dbReference type="AlphaFoldDB" id="A0A4R7V1T8"/>
<feature type="transmembrane region" description="Helical" evidence="5">
    <location>
        <begin position="74"/>
        <end position="100"/>
    </location>
</feature>
<keyword evidence="8" id="KW-1185">Reference proteome</keyword>
<dbReference type="Gene3D" id="1.20.1250.20">
    <property type="entry name" value="MFS general substrate transporter like domains"/>
    <property type="match status" value="1"/>
</dbReference>
<keyword evidence="4 5" id="KW-0472">Membrane</keyword>
<feature type="domain" description="Major facilitator superfamily (MFS) profile" evidence="6">
    <location>
        <begin position="7"/>
        <end position="451"/>
    </location>
</feature>
<keyword evidence="2 5" id="KW-0812">Transmembrane</keyword>
<organism evidence="7 8">
    <name type="scientific">Actinophytocola oryzae</name>
    <dbReference type="NCBI Taxonomy" id="502181"/>
    <lineage>
        <taxon>Bacteria</taxon>
        <taxon>Bacillati</taxon>
        <taxon>Actinomycetota</taxon>
        <taxon>Actinomycetes</taxon>
        <taxon>Pseudonocardiales</taxon>
        <taxon>Pseudonocardiaceae</taxon>
    </lineage>
</organism>
<feature type="transmembrane region" description="Helical" evidence="5">
    <location>
        <begin position="394"/>
        <end position="416"/>
    </location>
</feature>